<dbReference type="CDD" id="cd03405">
    <property type="entry name" value="SPFH_HflC"/>
    <property type="match status" value="1"/>
</dbReference>
<dbReference type="SMART" id="SM00244">
    <property type="entry name" value="PHB"/>
    <property type="match status" value="1"/>
</dbReference>
<dbReference type="AlphaFoldDB" id="A0A433SF49"/>
<reference evidence="8 9" key="1">
    <citation type="submission" date="2018-01" db="EMBL/GenBank/DDBJ databases">
        <title>Saezia sanguinis gen. nov., sp. nov., in the order Burkholderiales isolated from human blood.</title>
        <authorList>
            <person name="Medina-Pascual M.J."/>
            <person name="Valdezate S."/>
            <person name="Monzon S."/>
            <person name="Cuesta I."/>
            <person name="Carrasco G."/>
            <person name="Villalon P."/>
            <person name="Saez-Nieto J.A."/>
        </authorList>
    </citation>
    <scope>NUCLEOTIDE SEQUENCE [LARGE SCALE GENOMIC DNA]</scope>
    <source>
        <strain evidence="8 9">CNM695-12</strain>
    </source>
</reference>
<keyword evidence="4" id="KW-1133">Transmembrane helix</keyword>
<evidence type="ECO:0000256" key="3">
    <source>
        <dbReference type="ARBA" id="ARBA00022692"/>
    </source>
</evidence>
<feature type="domain" description="Band 7" evidence="7">
    <location>
        <begin position="20"/>
        <end position="224"/>
    </location>
</feature>
<accession>A0A433SF49</accession>
<evidence type="ECO:0000256" key="4">
    <source>
        <dbReference type="ARBA" id="ARBA00022989"/>
    </source>
</evidence>
<name>A0A433SF49_9BURK</name>
<dbReference type="GO" id="GO:0008233">
    <property type="term" value="F:peptidase activity"/>
    <property type="evidence" value="ECO:0007669"/>
    <property type="project" value="UniProtKB-KW"/>
</dbReference>
<dbReference type="InterPro" id="IPR001107">
    <property type="entry name" value="Band_7"/>
</dbReference>
<dbReference type="Pfam" id="PF01145">
    <property type="entry name" value="Band_7"/>
    <property type="match status" value="1"/>
</dbReference>
<evidence type="ECO:0000256" key="5">
    <source>
        <dbReference type="ARBA" id="ARBA00023136"/>
    </source>
</evidence>
<dbReference type="Proteomes" id="UP000286947">
    <property type="component" value="Unassembled WGS sequence"/>
</dbReference>
<organism evidence="8 9">
    <name type="scientific">Saezia sanguinis</name>
    <dbReference type="NCBI Taxonomy" id="1965230"/>
    <lineage>
        <taxon>Bacteria</taxon>
        <taxon>Pseudomonadati</taxon>
        <taxon>Pseudomonadota</taxon>
        <taxon>Betaproteobacteria</taxon>
        <taxon>Burkholderiales</taxon>
        <taxon>Saeziaceae</taxon>
        <taxon>Saezia</taxon>
    </lineage>
</organism>
<dbReference type="RefSeq" id="WP_126979351.1">
    <property type="nucleotide sequence ID" value="NZ_PQSP01000002.1"/>
</dbReference>
<comment type="subcellular location">
    <subcellularLocation>
        <location evidence="1">Membrane</location>
        <topology evidence="1">Single-pass membrane protein</topology>
    </subcellularLocation>
</comment>
<protein>
    <recommendedName>
        <fullName evidence="6">Protein HflC</fullName>
    </recommendedName>
</protein>
<sequence>MNRIAMIIVTLLVLLFVGSTMIFTVDQRQIGVVYAFGKVRYIINVSSDLNALWDVKSLSADRSSDGEIEFINKPGLHFKLPAPFQTVAYIDKRIQTLDNATPVEILTSESNMGLIVDWFVKWRVVDAKRFIESNNGTDMRTAEAKLVSNVQRIFNEEVARRSVQAVLDSDRQRIMSAVQVGLAPIAQDMGILIEDVRVRRVDYSASTAPKIFEQMITERKSLAEKLRAEGNAENENLRAQADRTYQEKIATAYQEAQNVMGEGDAQATRTFADAFGKDPQFADFYRSLQAYRASFRGKDDVMVLDPNSEFFKFMGASQTGGR</sequence>
<keyword evidence="9" id="KW-1185">Reference proteome</keyword>
<evidence type="ECO:0000259" key="7">
    <source>
        <dbReference type="SMART" id="SM00244"/>
    </source>
</evidence>
<gene>
    <name evidence="8" type="primary">hflC</name>
    <name evidence="8" type="ORF">CUZ56_01316</name>
</gene>
<dbReference type="InterPro" id="IPR036013">
    <property type="entry name" value="Band_7/SPFH_dom_sf"/>
</dbReference>
<evidence type="ECO:0000313" key="8">
    <source>
        <dbReference type="EMBL" id="RUS67371.1"/>
    </source>
</evidence>
<dbReference type="EMBL" id="PQSP01000002">
    <property type="protein sequence ID" value="RUS67371.1"/>
    <property type="molecule type" value="Genomic_DNA"/>
</dbReference>
<comment type="caution">
    <text evidence="8">The sequence shown here is derived from an EMBL/GenBank/DDBJ whole genome shotgun (WGS) entry which is preliminary data.</text>
</comment>
<dbReference type="InterPro" id="IPR010200">
    <property type="entry name" value="HflC"/>
</dbReference>
<dbReference type="GO" id="GO:0016020">
    <property type="term" value="C:membrane"/>
    <property type="evidence" value="ECO:0007669"/>
    <property type="project" value="UniProtKB-SubCell"/>
</dbReference>
<comment type="similarity">
    <text evidence="2 6">Belongs to the band 7/mec-2 family. HflC subfamily.</text>
</comment>
<dbReference type="GO" id="GO:0006508">
    <property type="term" value="P:proteolysis"/>
    <property type="evidence" value="ECO:0007669"/>
    <property type="project" value="UniProtKB-KW"/>
</dbReference>
<dbReference type="OrthoDB" id="9812991at2"/>
<keyword evidence="5" id="KW-0472">Membrane</keyword>
<keyword evidence="8" id="KW-0645">Protease</keyword>
<evidence type="ECO:0000256" key="1">
    <source>
        <dbReference type="ARBA" id="ARBA00004167"/>
    </source>
</evidence>
<keyword evidence="3" id="KW-0812">Transmembrane</keyword>
<dbReference type="PANTHER" id="PTHR42911:SF1">
    <property type="entry name" value="MODULATOR OF FTSH PROTEASE HFLC"/>
    <property type="match status" value="1"/>
</dbReference>
<evidence type="ECO:0000256" key="6">
    <source>
        <dbReference type="PIRNR" id="PIRNR005651"/>
    </source>
</evidence>
<dbReference type="SUPFAM" id="SSF117892">
    <property type="entry name" value="Band 7/SPFH domain"/>
    <property type="match status" value="1"/>
</dbReference>
<dbReference type="Gene3D" id="3.30.479.30">
    <property type="entry name" value="Band 7 domain"/>
    <property type="match status" value="1"/>
</dbReference>
<keyword evidence="8" id="KW-0378">Hydrolase</keyword>
<comment type="function">
    <text evidence="6">HflC and HflK could regulate a protease.</text>
</comment>
<proteinExistence type="inferred from homology"/>
<evidence type="ECO:0000313" key="9">
    <source>
        <dbReference type="Proteomes" id="UP000286947"/>
    </source>
</evidence>
<dbReference type="PIRSF" id="PIRSF005651">
    <property type="entry name" value="HflC"/>
    <property type="match status" value="1"/>
</dbReference>
<evidence type="ECO:0000256" key="2">
    <source>
        <dbReference type="ARBA" id="ARBA00007862"/>
    </source>
</evidence>
<dbReference type="PANTHER" id="PTHR42911">
    <property type="entry name" value="MODULATOR OF FTSH PROTEASE HFLC"/>
    <property type="match status" value="1"/>
</dbReference>